<dbReference type="PRINTS" id="PR00455">
    <property type="entry name" value="HTHTETR"/>
</dbReference>
<feature type="transmembrane region" description="Helical" evidence="5">
    <location>
        <begin position="155"/>
        <end position="173"/>
    </location>
</feature>
<dbReference type="InterPro" id="IPR009057">
    <property type="entry name" value="Homeodomain-like_sf"/>
</dbReference>
<keyword evidence="5" id="KW-0472">Membrane</keyword>
<dbReference type="InterPro" id="IPR023772">
    <property type="entry name" value="DNA-bd_HTH_TetR-type_CS"/>
</dbReference>
<protein>
    <submittedName>
        <fullName evidence="7">TetR/AcrR family transcriptional regulator</fullName>
    </submittedName>
</protein>
<dbReference type="SUPFAM" id="SSF48498">
    <property type="entry name" value="Tetracyclin repressor-like, C-terminal domain"/>
    <property type="match status" value="1"/>
</dbReference>
<dbReference type="Pfam" id="PF00440">
    <property type="entry name" value="TetR_N"/>
    <property type="match status" value="1"/>
</dbReference>
<comment type="caution">
    <text evidence="7">The sequence shown here is derived from an EMBL/GenBank/DDBJ whole genome shotgun (WGS) entry which is preliminary data.</text>
</comment>
<evidence type="ECO:0000256" key="1">
    <source>
        <dbReference type="ARBA" id="ARBA00023015"/>
    </source>
</evidence>
<evidence type="ECO:0000313" key="8">
    <source>
        <dbReference type="Proteomes" id="UP001524642"/>
    </source>
</evidence>
<keyword evidence="2 4" id="KW-0238">DNA-binding</keyword>
<dbReference type="PANTHER" id="PTHR47506:SF7">
    <property type="entry name" value="TRANSCRIPTIONAL REGULATORY PROTEIN"/>
    <property type="match status" value="1"/>
</dbReference>
<keyword evidence="8" id="KW-1185">Reference proteome</keyword>
<evidence type="ECO:0000256" key="4">
    <source>
        <dbReference type="PROSITE-ProRule" id="PRU00335"/>
    </source>
</evidence>
<organism evidence="7 8">
    <name type="scientific">Roseomonas populi</name>
    <dbReference type="NCBI Taxonomy" id="3121582"/>
    <lineage>
        <taxon>Bacteria</taxon>
        <taxon>Pseudomonadati</taxon>
        <taxon>Pseudomonadota</taxon>
        <taxon>Alphaproteobacteria</taxon>
        <taxon>Acetobacterales</taxon>
        <taxon>Roseomonadaceae</taxon>
        <taxon>Roseomonas</taxon>
    </lineage>
</organism>
<sequence length="191" mass="19944">MARSSRLAVAEKREAVLDIAARLFRERGVEAVSVAEVMAAAGLTHGGFYGHFGSKEALAAEACTRAFGRNEARWTALAEDYADEGLAALLRSYLGPEHRDAPGAGCAAPSFAAEAARDAPEGGIRRAYAAGIRGLAGAIERLLPSSVRRRRRQRALLALSAMVGAVSIARAAGGDGISDEILQAVREELAG</sequence>
<name>A0ABT1WZM4_9PROT</name>
<evidence type="ECO:0000259" key="6">
    <source>
        <dbReference type="PROSITE" id="PS50977"/>
    </source>
</evidence>
<gene>
    <name evidence="7" type="ORF">NRP21_04455</name>
</gene>
<dbReference type="InterPro" id="IPR036271">
    <property type="entry name" value="Tet_transcr_reg_TetR-rel_C_sf"/>
</dbReference>
<keyword evidence="5" id="KW-0812">Transmembrane</keyword>
<evidence type="ECO:0000313" key="7">
    <source>
        <dbReference type="EMBL" id="MCR0981300.1"/>
    </source>
</evidence>
<dbReference type="PROSITE" id="PS50977">
    <property type="entry name" value="HTH_TETR_2"/>
    <property type="match status" value="1"/>
</dbReference>
<evidence type="ECO:0000256" key="2">
    <source>
        <dbReference type="ARBA" id="ARBA00023125"/>
    </source>
</evidence>
<dbReference type="PANTHER" id="PTHR47506">
    <property type="entry name" value="TRANSCRIPTIONAL REGULATORY PROTEIN"/>
    <property type="match status" value="1"/>
</dbReference>
<dbReference type="Gene3D" id="1.10.357.10">
    <property type="entry name" value="Tetracycline Repressor, domain 2"/>
    <property type="match status" value="1"/>
</dbReference>
<feature type="DNA-binding region" description="H-T-H motif" evidence="4">
    <location>
        <begin position="33"/>
        <end position="52"/>
    </location>
</feature>
<dbReference type="Gene3D" id="1.10.10.60">
    <property type="entry name" value="Homeodomain-like"/>
    <property type="match status" value="1"/>
</dbReference>
<dbReference type="Proteomes" id="UP001524642">
    <property type="component" value="Unassembled WGS sequence"/>
</dbReference>
<evidence type="ECO:0000256" key="3">
    <source>
        <dbReference type="ARBA" id="ARBA00023163"/>
    </source>
</evidence>
<keyword evidence="5" id="KW-1133">Transmembrane helix</keyword>
<dbReference type="InterPro" id="IPR001647">
    <property type="entry name" value="HTH_TetR"/>
</dbReference>
<dbReference type="SUPFAM" id="SSF46689">
    <property type="entry name" value="Homeodomain-like"/>
    <property type="match status" value="1"/>
</dbReference>
<reference evidence="7 8" key="1">
    <citation type="submission" date="2022-06" db="EMBL/GenBank/DDBJ databases">
        <title>Roseomonas CN29.</title>
        <authorList>
            <person name="Cheng Y."/>
            <person name="He X."/>
        </authorList>
    </citation>
    <scope>NUCLEOTIDE SEQUENCE [LARGE SCALE GENOMIC DNA]</scope>
    <source>
        <strain evidence="7 8">CN29</strain>
    </source>
</reference>
<keyword evidence="3" id="KW-0804">Transcription</keyword>
<dbReference type="EMBL" id="JANJOU010000002">
    <property type="protein sequence ID" value="MCR0981300.1"/>
    <property type="molecule type" value="Genomic_DNA"/>
</dbReference>
<feature type="domain" description="HTH tetR-type" evidence="6">
    <location>
        <begin position="10"/>
        <end position="70"/>
    </location>
</feature>
<keyword evidence="1" id="KW-0805">Transcription regulation</keyword>
<proteinExistence type="predicted"/>
<accession>A0ABT1WZM4</accession>
<dbReference type="PROSITE" id="PS01081">
    <property type="entry name" value="HTH_TETR_1"/>
    <property type="match status" value="1"/>
</dbReference>
<dbReference type="RefSeq" id="WP_257714974.1">
    <property type="nucleotide sequence ID" value="NZ_JANJOU010000002.1"/>
</dbReference>
<evidence type="ECO:0000256" key="5">
    <source>
        <dbReference type="SAM" id="Phobius"/>
    </source>
</evidence>